<dbReference type="EMBL" id="GBXM01078308">
    <property type="protein sequence ID" value="JAH30269.1"/>
    <property type="molecule type" value="Transcribed_RNA"/>
</dbReference>
<dbReference type="AlphaFoldDB" id="A0A0E9RMI3"/>
<protein>
    <submittedName>
        <fullName evidence="1">Uncharacterized protein</fullName>
    </submittedName>
</protein>
<organism evidence="1">
    <name type="scientific">Anguilla anguilla</name>
    <name type="common">European freshwater eel</name>
    <name type="synonym">Muraena anguilla</name>
    <dbReference type="NCBI Taxonomy" id="7936"/>
    <lineage>
        <taxon>Eukaryota</taxon>
        <taxon>Metazoa</taxon>
        <taxon>Chordata</taxon>
        <taxon>Craniata</taxon>
        <taxon>Vertebrata</taxon>
        <taxon>Euteleostomi</taxon>
        <taxon>Actinopterygii</taxon>
        <taxon>Neopterygii</taxon>
        <taxon>Teleostei</taxon>
        <taxon>Anguilliformes</taxon>
        <taxon>Anguillidae</taxon>
        <taxon>Anguilla</taxon>
    </lineage>
</organism>
<accession>A0A0E9RMI3</accession>
<name>A0A0E9RMI3_ANGAN</name>
<reference evidence="1" key="1">
    <citation type="submission" date="2014-11" db="EMBL/GenBank/DDBJ databases">
        <authorList>
            <person name="Amaro Gonzalez C."/>
        </authorList>
    </citation>
    <scope>NUCLEOTIDE SEQUENCE</scope>
</reference>
<evidence type="ECO:0000313" key="1">
    <source>
        <dbReference type="EMBL" id="JAH30269.1"/>
    </source>
</evidence>
<proteinExistence type="predicted"/>
<sequence length="21" mass="2363">MLVIYIRLTSKQAHFAVVLCG</sequence>
<reference evidence="1" key="2">
    <citation type="journal article" date="2015" name="Fish Shellfish Immunol.">
        <title>Early steps in the European eel (Anguilla anguilla)-Vibrio vulnificus interaction in the gills: Role of the RtxA13 toxin.</title>
        <authorList>
            <person name="Callol A."/>
            <person name="Pajuelo D."/>
            <person name="Ebbesson L."/>
            <person name="Teles M."/>
            <person name="MacKenzie S."/>
            <person name="Amaro C."/>
        </authorList>
    </citation>
    <scope>NUCLEOTIDE SEQUENCE</scope>
</reference>